<protein>
    <submittedName>
        <fullName evidence="1">Uncharacterized protein</fullName>
    </submittedName>
</protein>
<reference evidence="1" key="1">
    <citation type="submission" date="2021-02" db="EMBL/GenBank/DDBJ databases">
        <authorList>
            <person name="Nowell W R."/>
        </authorList>
    </citation>
    <scope>NUCLEOTIDE SEQUENCE</scope>
</reference>
<dbReference type="EMBL" id="CAJNOR010009719">
    <property type="protein sequence ID" value="CAF1647500.1"/>
    <property type="molecule type" value="Genomic_DNA"/>
</dbReference>
<keyword evidence="2" id="KW-1185">Reference proteome</keyword>
<organism evidence="1 2">
    <name type="scientific">Adineta ricciae</name>
    <name type="common">Rotifer</name>
    <dbReference type="NCBI Taxonomy" id="249248"/>
    <lineage>
        <taxon>Eukaryota</taxon>
        <taxon>Metazoa</taxon>
        <taxon>Spiralia</taxon>
        <taxon>Gnathifera</taxon>
        <taxon>Rotifera</taxon>
        <taxon>Eurotatoria</taxon>
        <taxon>Bdelloidea</taxon>
        <taxon>Adinetida</taxon>
        <taxon>Adinetidae</taxon>
        <taxon>Adineta</taxon>
    </lineage>
</organism>
<dbReference type="Proteomes" id="UP000663828">
    <property type="component" value="Unassembled WGS sequence"/>
</dbReference>
<dbReference type="AlphaFoldDB" id="A0A816EB17"/>
<evidence type="ECO:0000313" key="1">
    <source>
        <dbReference type="EMBL" id="CAF1647500.1"/>
    </source>
</evidence>
<accession>A0A816EB17</accession>
<comment type="caution">
    <text evidence="1">The sequence shown here is derived from an EMBL/GenBank/DDBJ whole genome shotgun (WGS) entry which is preliminary data.</text>
</comment>
<name>A0A816EB17_ADIRI</name>
<gene>
    <name evidence="1" type="ORF">XAT740_LOCUS54374</name>
</gene>
<evidence type="ECO:0000313" key="2">
    <source>
        <dbReference type="Proteomes" id="UP000663828"/>
    </source>
</evidence>
<proteinExistence type="predicted"/>
<sequence>MVVTNTPVVSPYKGTNYKSPCGRCALSYIFSSFLVEGVTSKQLPKDARQNFPENLKAYVQKEVGICQAKNLKKVKITKLDTLSGNNLIVEFVATVNPRYQHELNSAIRLVLLKLNVG</sequence>